<accession>A0A4C1YN59</accession>
<reference evidence="1 2" key="1">
    <citation type="journal article" date="2019" name="Commun. Biol.">
        <title>The bagworm genome reveals a unique fibroin gene that provides high tensile strength.</title>
        <authorList>
            <person name="Kono N."/>
            <person name="Nakamura H."/>
            <person name="Ohtoshi R."/>
            <person name="Tomita M."/>
            <person name="Numata K."/>
            <person name="Arakawa K."/>
        </authorList>
    </citation>
    <scope>NUCLEOTIDE SEQUENCE [LARGE SCALE GENOMIC DNA]</scope>
</reference>
<dbReference type="EMBL" id="BGZK01001287">
    <property type="protein sequence ID" value="GBP76342.1"/>
    <property type="molecule type" value="Genomic_DNA"/>
</dbReference>
<evidence type="ECO:0000313" key="2">
    <source>
        <dbReference type="Proteomes" id="UP000299102"/>
    </source>
</evidence>
<sequence>MGFSDMKSRTRSRWRLWLIISPIDIKDAAGDAVESCIFWKETESRQCPELESKWEPGLKSKAEIISRSWFDRVDRSYAATKITNLKQLPVGRQQLLTGKASGINTGRFSSAKSRELLTRAAAPAIAKTIYNTD</sequence>
<keyword evidence="2" id="KW-1185">Reference proteome</keyword>
<evidence type="ECO:0000313" key="1">
    <source>
        <dbReference type="EMBL" id="GBP76342.1"/>
    </source>
</evidence>
<dbReference type="Proteomes" id="UP000299102">
    <property type="component" value="Unassembled WGS sequence"/>
</dbReference>
<organism evidence="1 2">
    <name type="scientific">Eumeta variegata</name>
    <name type="common">Bagworm moth</name>
    <name type="synonym">Eumeta japonica</name>
    <dbReference type="NCBI Taxonomy" id="151549"/>
    <lineage>
        <taxon>Eukaryota</taxon>
        <taxon>Metazoa</taxon>
        <taxon>Ecdysozoa</taxon>
        <taxon>Arthropoda</taxon>
        <taxon>Hexapoda</taxon>
        <taxon>Insecta</taxon>
        <taxon>Pterygota</taxon>
        <taxon>Neoptera</taxon>
        <taxon>Endopterygota</taxon>
        <taxon>Lepidoptera</taxon>
        <taxon>Glossata</taxon>
        <taxon>Ditrysia</taxon>
        <taxon>Tineoidea</taxon>
        <taxon>Psychidae</taxon>
        <taxon>Oiketicinae</taxon>
        <taxon>Eumeta</taxon>
    </lineage>
</organism>
<dbReference type="AlphaFoldDB" id="A0A4C1YN59"/>
<name>A0A4C1YN59_EUMVA</name>
<protein>
    <submittedName>
        <fullName evidence="1">Uncharacterized protein</fullName>
    </submittedName>
</protein>
<gene>
    <name evidence="1" type="ORF">EVAR_49165_1</name>
</gene>
<comment type="caution">
    <text evidence="1">The sequence shown here is derived from an EMBL/GenBank/DDBJ whole genome shotgun (WGS) entry which is preliminary data.</text>
</comment>
<proteinExistence type="predicted"/>